<name>A0A9W8MWE9_9AGAR</name>
<reference evidence="2" key="1">
    <citation type="submission" date="2022-07" db="EMBL/GenBank/DDBJ databases">
        <title>Genome Sequence of Agrocybe chaxingu.</title>
        <authorList>
            <person name="Buettner E."/>
        </authorList>
    </citation>
    <scope>NUCLEOTIDE SEQUENCE</scope>
    <source>
        <strain evidence="2">MP-N11</strain>
    </source>
</reference>
<feature type="compositionally biased region" description="Basic and acidic residues" evidence="1">
    <location>
        <begin position="64"/>
        <end position="74"/>
    </location>
</feature>
<feature type="region of interest" description="Disordered" evidence="1">
    <location>
        <begin position="51"/>
        <end position="104"/>
    </location>
</feature>
<gene>
    <name evidence="2" type="ORF">NLJ89_g6021</name>
</gene>
<dbReference type="Proteomes" id="UP001148786">
    <property type="component" value="Unassembled WGS sequence"/>
</dbReference>
<dbReference type="EMBL" id="JANKHO010000611">
    <property type="protein sequence ID" value="KAJ3507939.1"/>
    <property type="molecule type" value="Genomic_DNA"/>
</dbReference>
<dbReference type="AlphaFoldDB" id="A0A9W8MWE9"/>
<accession>A0A9W8MWE9</accession>
<organism evidence="2 3">
    <name type="scientific">Agrocybe chaxingu</name>
    <dbReference type="NCBI Taxonomy" id="84603"/>
    <lineage>
        <taxon>Eukaryota</taxon>
        <taxon>Fungi</taxon>
        <taxon>Dikarya</taxon>
        <taxon>Basidiomycota</taxon>
        <taxon>Agaricomycotina</taxon>
        <taxon>Agaricomycetes</taxon>
        <taxon>Agaricomycetidae</taxon>
        <taxon>Agaricales</taxon>
        <taxon>Agaricineae</taxon>
        <taxon>Strophariaceae</taxon>
        <taxon>Agrocybe</taxon>
    </lineage>
</organism>
<proteinExistence type="predicted"/>
<comment type="caution">
    <text evidence="2">The sequence shown here is derived from an EMBL/GenBank/DDBJ whole genome shotgun (WGS) entry which is preliminary data.</text>
</comment>
<sequence length="104" mass="11922">MPSEQYAPVLDQPYQDTGIQQQAKVCISCHVTLLDPGLALQDPQQCTLCREKPQPALAPPPDLRQLRIDQDTPSRTHPSLRQHRLNPPTRIAHRLWHTQGSRYR</sequence>
<keyword evidence="3" id="KW-1185">Reference proteome</keyword>
<evidence type="ECO:0000313" key="2">
    <source>
        <dbReference type="EMBL" id="KAJ3507939.1"/>
    </source>
</evidence>
<protein>
    <submittedName>
        <fullName evidence="2">Uncharacterized protein</fullName>
    </submittedName>
</protein>
<evidence type="ECO:0000313" key="3">
    <source>
        <dbReference type="Proteomes" id="UP001148786"/>
    </source>
</evidence>
<evidence type="ECO:0000256" key="1">
    <source>
        <dbReference type="SAM" id="MobiDB-lite"/>
    </source>
</evidence>